<dbReference type="PANTHER" id="PTHR43364:SF4">
    <property type="entry name" value="NAD(P)-LINKED OXIDOREDUCTASE SUPERFAMILY PROTEIN"/>
    <property type="match status" value="1"/>
</dbReference>
<organism evidence="3 4">
    <name type="scientific">Capnocytophaga ochracea</name>
    <dbReference type="NCBI Taxonomy" id="1018"/>
    <lineage>
        <taxon>Bacteria</taxon>
        <taxon>Pseudomonadati</taxon>
        <taxon>Bacteroidota</taxon>
        <taxon>Flavobacteriia</taxon>
        <taxon>Flavobacteriales</taxon>
        <taxon>Flavobacteriaceae</taxon>
        <taxon>Capnocytophaga</taxon>
    </lineage>
</organism>
<dbReference type="SUPFAM" id="SSF51430">
    <property type="entry name" value="NAD(P)-linked oxidoreductase"/>
    <property type="match status" value="1"/>
</dbReference>
<dbReference type="CDD" id="cd19103">
    <property type="entry name" value="AKR_unchar"/>
    <property type="match status" value="1"/>
</dbReference>
<dbReference type="InterPro" id="IPR050523">
    <property type="entry name" value="AKR_Detox_Biosynth"/>
</dbReference>
<dbReference type="Gene3D" id="3.20.20.100">
    <property type="entry name" value="NADP-dependent oxidoreductase domain"/>
    <property type="match status" value="1"/>
</dbReference>
<protein>
    <submittedName>
        <fullName evidence="3">Putative oxidoreductase</fullName>
        <ecNumber evidence="3">1.1.1.-</ecNumber>
    </submittedName>
</protein>
<evidence type="ECO:0000313" key="3">
    <source>
        <dbReference type="EMBL" id="SQA94764.1"/>
    </source>
</evidence>
<dbReference type="Pfam" id="PF00248">
    <property type="entry name" value="Aldo_ket_red"/>
    <property type="match status" value="1"/>
</dbReference>
<keyword evidence="1 3" id="KW-0560">Oxidoreductase</keyword>
<name>A0A2X2SSB0_CAPOC</name>
<dbReference type="GO" id="GO:0005829">
    <property type="term" value="C:cytosol"/>
    <property type="evidence" value="ECO:0007669"/>
    <property type="project" value="TreeGrafter"/>
</dbReference>
<dbReference type="GO" id="GO:0016491">
    <property type="term" value="F:oxidoreductase activity"/>
    <property type="evidence" value="ECO:0007669"/>
    <property type="project" value="UniProtKB-KW"/>
</dbReference>
<gene>
    <name evidence="3" type="primary">iolS</name>
    <name evidence="3" type="ORF">NCTC11545_01959</name>
</gene>
<evidence type="ECO:0000313" key="4">
    <source>
        <dbReference type="Proteomes" id="UP000250169"/>
    </source>
</evidence>
<reference evidence="3 4" key="1">
    <citation type="submission" date="2018-06" db="EMBL/GenBank/DDBJ databases">
        <authorList>
            <consortium name="Pathogen Informatics"/>
            <person name="Doyle S."/>
        </authorList>
    </citation>
    <scope>NUCLEOTIDE SEQUENCE [LARGE SCALE GENOMIC DNA]</scope>
    <source>
        <strain evidence="3 4">NCTC11545</strain>
    </source>
</reference>
<evidence type="ECO:0000259" key="2">
    <source>
        <dbReference type="Pfam" id="PF00248"/>
    </source>
</evidence>
<dbReference type="InterPro" id="IPR036812">
    <property type="entry name" value="NAD(P)_OxRdtase_dom_sf"/>
</dbReference>
<dbReference type="AlphaFoldDB" id="A0A2X2SSB0"/>
<proteinExistence type="predicted"/>
<dbReference type="InterPro" id="IPR020471">
    <property type="entry name" value="AKR"/>
</dbReference>
<dbReference type="InterPro" id="IPR023210">
    <property type="entry name" value="NADP_OxRdtase_dom"/>
</dbReference>
<dbReference type="Proteomes" id="UP000250169">
    <property type="component" value="Unassembled WGS sequence"/>
</dbReference>
<sequence>MNVKNYPKIAFGTWSWGAGMYGGDAVFGNAVTEEQLVPVFDEAMKNGFNLWDTATAYGGGASETILGNLARRYPREKVLISTKFTPQLVGNRNPENAVAELFADNLNFLGVETIDLYWIHNPMDVERWTPQLIPLLKSGKVKAVGVSNHNLEQIKRANEILAKEGFRITAVQNHFSLLYRSSEQAGILDYCKANDILFFAYMVLEQGALSGRYSAKNPLPEGSARAQTYNPILPKLDVLIGKMKEIGACHNASVAQVAMAYAIAKGTLPLIGATKPHHITDAIGATKINLSAEEINLLENTAKATGVDTKGGWENNMEAN</sequence>
<feature type="domain" description="NADP-dependent oxidoreductase" evidence="2">
    <location>
        <begin position="8"/>
        <end position="300"/>
    </location>
</feature>
<accession>A0A2X2SSB0</accession>
<dbReference type="EMBL" id="UAVS01000007">
    <property type="protein sequence ID" value="SQA94764.1"/>
    <property type="molecule type" value="Genomic_DNA"/>
</dbReference>
<dbReference type="EC" id="1.1.1.-" evidence="3"/>
<dbReference type="PRINTS" id="PR00069">
    <property type="entry name" value="ALDKETRDTASE"/>
</dbReference>
<dbReference type="PANTHER" id="PTHR43364">
    <property type="entry name" value="NADH-SPECIFIC METHYLGLYOXAL REDUCTASE-RELATED"/>
    <property type="match status" value="1"/>
</dbReference>
<evidence type="ECO:0000256" key="1">
    <source>
        <dbReference type="ARBA" id="ARBA00023002"/>
    </source>
</evidence>
<dbReference type="RefSeq" id="WP_111973067.1">
    <property type="nucleotide sequence ID" value="NZ_UAVS01000007.1"/>
</dbReference>